<sequence length="119" mass="13762">MYKFNSINEFSLSLNQSPTTLLVNAIYWAGRWSDDSTADEGRFKPGPFNLERFNPQPIQPADDSTRRRFNLRTFQPTDLSSFNPRTIQPVYKNVYAVCYQAFVIVLYSRIEMLSLAHTG</sequence>
<comment type="caution">
    <text evidence="1">The sequence shown here is derived from an EMBL/GenBank/DDBJ whole genome shotgun (WGS) entry which is preliminary data.</text>
</comment>
<evidence type="ECO:0000313" key="1">
    <source>
        <dbReference type="EMBL" id="CAK8689902.1"/>
    </source>
</evidence>
<accession>A0ABP0GDQ2</accession>
<proteinExistence type="predicted"/>
<gene>
    <name evidence="1" type="ORF">CVLEPA_LOCUS22557</name>
</gene>
<name>A0ABP0GDQ2_CLALP</name>
<evidence type="ECO:0000313" key="2">
    <source>
        <dbReference type="Proteomes" id="UP001642483"/>
    </source>
</evidence>
<protein>
    <submittedName>
        <fullName evidence="1">Uncharacterized protein</fullName>
    </submittedName>
</protein>
<keyword evidence="2" id="KW-1185">Reference proteome</keyword>
<reference evidence="1 2" key="1">
    <citation type="submission" date="2024-02" db="EMBL/GenBank/DDBJ databases">
        <authorList>
            <person name="Daric V."/>
            <person name="Darras S."/>
        </authorList>
    </citation>
    <scope>NUCLEOTIDE SEQUENCE [LARGE SCALE GENOMIC DNA]</scope>
</reference>
<dbReference type="Proteomes" id="UP001642483">
    <property type="component" value="Unassembled WGS sequence"/>
</dbReference>
<dbReference type="EMBL" id="CAWYQH010000110">
    <property type="protein sequence ID" value="CAK8689902.1"/>
    <property type="molecule type" value="Genomic_DNA"/>
</dbReference>
<organism evidence="1 2">
    <name type="scientific">Clavelina lepadiformis</name>
    <name type="common">Light-bulb sea squirt</name>
    <name type="synonym">Ascidia lepadiformis</name>
    <dbReference type="NCBI Taxonomy" id="159417"/>
    <lineage>
        <taxon>Eukaryota</taxon>
        <taxon>Metazoa</taxon>
        <taxon>Chordata</taxon>
        <taxon>Tunicata</taxon>
        <taxon>Ascidiacea</taxon>
        <taxon>Aplousobranchia</taxon>
        <taxon>Clavelinidae</taxon>
        <taxon>Clavelina</taxon>
    </lineage>
</organism>